<protein>
    <submittedName>
        <fullName evidence="1">Uncharacterized protein</fullName>
    </submittedName>
</protein>
<dbReference type="EMBL" id="DS268118">
    <property type="protein sequence ID" value="KMU71790.1"/>
    <property type="molecule type" value="Genomic_DNA"/>
</dbReference>
<gene>
    <name evidence="1" type="ORF">CISG_00100</name>
</gene>
<name>A0A0J8QH83_COCIT</name>
<proteinExistence type="predicted"/>
<dbReference type="Proteomes" id="UP000054559">
    <property type="component" value="Unassembled WGS sequence"/>
</dbReference>
<evidence type="ECO:0000313" key="1">
    <source>
        <dbReference type="EMBL" id="KMU71790.1"/>
    </source>
</evidence>
<dbReference type="AlphaFoldDB" id="A0A0J8QH83"/>
<reference evidence="2" key="1">
    <citation type="journal article" date="2010" name="Genome Res.">
        <title>Population genomic sequencing of Coccidioides fungi reveals recent hybridization and transposon control.</title>
        <authorList>
            <person name="Neafsey D.E."/>
            <person name="Barker B.M."/>
            <person name="Sharpton T.J."/>
            <person name="Stajich J.E."/>
            <person name="Park D.J."/>
            <person name="Whiston E."/>
            <person name="Hung C.-Y."/>
            <person name="McMahan C."/>
            <person name="White J."/>
            <person name="Sykes S."/>
            <person name="Heiman D."/>
            <person name="Young S."/>
            <person name="Zeng Q."/>
            <person name="Abouelleil A."/>
            <person name="Aftuck L."/>
            <person name="Bessette D."/>
            <person name="Brown A."/>
            <person name="FitzGerald M."/>
            <person name="Lui A."/>
            <person name="Macdonald J.P."/>
            <person name="Priest M."/>
            <person name="Orbach M.J."/>
            <person name="Galgiani J.N."/>
            <person name="Kirkland T.N."/>
            <person name="Cole G.T."/>
            <person name="Birren B.W."/>
            <person name="Henn M.R."/>
            <person name="Taylor J.W."/>
            <person name="Rounsley S.D."/>
        </authorList>
    </citation>
    <scope>NUCLEOTIDE SEQUENCE [LARGE SCALE GENOMIC DNA]</scope>
    <source>
        <strain evidence="2">RMSCC 3703</strain>
    </source>
</reference>
<organism evidence="1 2">
    <name type="scientific">Coccidioides immitis RMSCC 3703</name>
    <dbReference type="NCBI Taxonomy" id="454286"/>
    <lineage>
        <taxon>Eukaryota</taxon>
        <taxon>Fungi</taxon>
        <taxon>Dikarya</taxon>
        <taxon>Ascomycota</taxon>
        <taxon>Pezizomycotina</taxon>
        <taxon>Eurotiomycetes</taxon>
        <taxon>Eurotiomycetidae</taxon>
        <taxon>Onygenales</taxon>
        <taxon>Onygenaceae</taxon>
        <taxon>Coccidioides</taxon>
    </lineage>
</organism>
<sequence length="125" mass="13864">MIRSNLAFSRGREIGRVPQNRATVSQNSRDNALHVYRSVVGGDALSSRVVREDVATVQKRGGKFSKTQNKESKEEELKALFRGDSGIETRLIPHLGSTHNQVVQKIINIDLNCGFLKLSAGWMEG</sequence>
<accession>A0A0J8QH83</accession>
<evidence type="ECO:0000313" key="2">
    <source>
        <dbReference type="Proteomes" id="UP000054559"/>
    </source>
</evidence>